<proteinExistence type="inferred from homology"/>
<dbReference type="InterPro" id="IPR051793">
    <property type="entry name" value="NADH:flavin_oxidoreductase"/>
</dbReference>
<protein>
    <submittedName>
        <fullName evidence="12">2-enoate reductase</fullName>
        <ecNumber evidence="12">1.3.1.31</ecNumber>
    </submittedName>
</protein>
<dbReference type="RefSeq" id="WP_184310419.1">
    <property type="nucleotide sequence ID" value="NZ_JACHEN010000010.1"/>
</dbReference>
<dbReference type="InterPro" id="IPR023753">
    <property type="entry name" value="FAD/NAD-binding_dom"/>
</dbReference>
<comment type="cofactor">
    <cofactor evidence="1">
        <name>FMN</name>
        <dbReference type="ChEBI" id="CHEBI:58210"/>
    </cofactor>
</comment>
<dbReference type="InterPro" id="IPR036188">
    <property type="entry name" value="FAD/NAD-bd_sf"/>
</dbReference>
<comment type="similarity">
    <text evidence="3">In the N-terminal section; belongs to the NADH:flavin oxidoreductase/NADH oxidase family.</text>
</comment>
<evidence type="ECO:0000313" key="12">
    <source>
        <dbReference type="EMBL" id="MBB6215873.1"/>
    </source>
</evidence>
<evidence type="ECO:0000259" key="10">
    <source>
        <dbReference type="Pfam" id="PF00724"/>
    </source>
</evidence>
<keyword evidence="9" id="KW-0411">Iron-sulfur</keyword>
<dbReference type="SUPFAM" id="SSF51395">
    <property type="entry name" value="FMN-linked oxidoreductases"/>
    <property type="match status" value="1"/>
</dbReference>
<dbReference type="InterPro" id="IPR013785">
    <property type="entry name" value="Aldolase_TIM"/>
</dbReference>
<keyword evidence="7 12" id="KW-0560">Oxidoreductase</keyword>
<dbReference type="SUPFAM" id="SSF51905">
    <property type="entry name" value="FAD/NAD(P)-binding domain"/>
    <property type="match status" value="1"/>
</dbReference>
<comment type="cofactor">
    <cofactor evidence="2">
        <name>[4Fe-4S] cluster</name>
        <dbReference type="ChEBI" id="CHEBI:49883"/>
    </cofactor>
</comment>
<gene>
    <name evidence="12" type="ORF">HNQ80_001964</name>
</gene>
<keyword evidence="13" id="KW-1185">Reference proteome</keyword>
<evidence type="ECO:0000256" key="4">
    <source>
        <dbReference type="ARBA" id="ARBA00022630"/>
    </source>
</evidence>
<dbReference type="GO" id="GO:0010181">
    <property type="term" value="F:FMN binding"/>
    <property type="evidence" value="ECO:0007669"/>
    <property type="project" value="InterPro"/>
</dbReference>
<dbReference type="Gene3D" id="3.20.20.70">
    <property type="entry name" value="Aldolase class I"/>
    <property type="match status" value="1"/>
</dbReference>
<dbReference type="GO" id="GO:0051536">
    <property type="term" value="F:iron-sulfur cluster binding"/>
    <property type="evidence" value="ECO:0007669"/>
    <property type="project" value="UniProtKB-KW"/>
</dbReference>
<dbReference type="PANTHER" id="PTHR42917">
    <property type="entry name" value="2,4-DIENOYL-COA REDUCTASE"/>
    <property type="match status" value="1"/>
</dbReference>
<evidence type="ECO:0000256" key="1">
    <source>
        <dbReference type="ARBA" id="ARBA00001917"/>
    </source>
</evidence>
<sequence>MSTKYNNLFQPLKIGSMEIKNRIVMAAMGVHDNEMTKGDGGYTQQGIDYFAERAKGGAGLIVLGAMQVQNVFESDAHSTSVSAAGKEYVESMKELADAIHAYGCKVVPMLTAGSGREAAFWLVKGDPISSSDGLPNVWNPAVKHRALTPDEIKIYIDGFAKGAKLAKEAGFDGVSIHAIHEGYLLDQFAIASMNTRTDQYGGSVENRLRFAKEIIDAIKEACGPDFPVMIRYSVTSKMKGFNDGALPGEEYKEFGRGYEESIEVAQYLEKIGYAALDVDNGTYDSWFWAHPPVYMPQYCNLEDAAFIKKHVNIPVICAGRMEDPEVCDKAIADGKIDGVGLARMLLADPEWPNKAKEGNKEDIRPCIGCHVGCLGRLFQGKRMGCAVNPATCREKQMEIKPVEIKKNVMIIGGGIAGMEAARVLALRGHNVSLYEKTGALGGAFISASSMSFKQADKELIHWFIRQIKKLSVNIHMNTEVTKELIAEVNPDEIICATGSGARSLSGVKGIESIPVINAIEALTGQKPVGENVVIIGGGLTGIELGYELTLQGKKVEIIEMKDKILDMPDLCAANSQMLRQIIKYHKIPIHTGASVAKFEDGKVCYSVNGEEKSAKADTVIISIGYISNKDLYDPLKQWKEKVHLIGDADRVSNLLNATWSAYELALTI</sequence>
<dbReference type="GO" id="GO:0047540">
    <property type="term" value="F:2-enoate reductase activity"/>
    <property type="evidence" value="ECO:0007669"/>
    <property type="project" value="UniProtKB-EC"/>
</dbReference>
<dbReference type="AlphaFoldDB" id="A0A841KR38"/>
<organism evidence="12 13">
    <name type="scientific">Anaerosolibacter carboniphilus</name>
    <dbReference type="NCBI Taxonomy" id="1417629"/>
    <lineage>
        <taxon>Bacteria</taxon>
        <taxon>Bacillati</taxon>
        <taxon>Bacillota</taxon>
        <taxon>Clostridia</taxon>
        <taxon>Peptostreptococcales</taxon>
        <taxon>Thermotaleaceae</taxon>
        <taxon>Anaerosolibacter</taxon>
    </lineage>
</organism>
<dbReference type="Proteomes" id="UP000579281">
    <property type="component" value="Unassembled WGS sequence"/>
</dbReference>
<accession>A0A841KR38</accession>
<dbReference type="PANTHER" id="PTHR42917:SF2">
    <property type="entry name" value="2,4-DIENOYL-COA REDUCTASE [(2E)-ENOYL-COA-PRODUCING]"/>
    <property type="match status" value="1"/>
</dbReference>
<evidence type="ECO:0000256" key="6">
    <source>
        <dbReference type="ARBA" id="ARBA00022723"/>
    </source>
</evidence>
<feature type="domain" description="FAD/NAD(P)-binding" evidence="11">
    <location>
        <begin position="407"/>
        <end position="633"/>
    </location>
</feature>
<dbReference type="PRINTS" id="PR00368">
    <property type="entry name" value="FADPNR"/>
</dbReference>
<keyword evidence="5" id="KW-0288">FMN</keyword>
<dbReference type="Pfam" id="PF00724">
    <property type="entry name" value="Oxidored_FMN"/>
    <property type="match status" value="1"/>
</dbReference>
<keyword evidence="4" id="KW-0285">Flavoprotein</keyword>
<reference evidence="12 13" key="1">
    <citation type="submission" date="2020-08" db="EMBL/GenBank/DDBJ databases">
        <title>Genomic Encyclopedia of Type Strains, Phase IV (KMG-IV): sequencing the most valuable type-strain genomes for metagenomic binning, comparative biology and taxonomic classification.</title>
        <authorList>
            <person name="Goeker M."/>
        </authorList>
    </citation>
    <scope>NUCLEOTIDE SEQUENCE [LARGE SCALE GENOMIC DNA]</scope>
    <source>
        <strain evidence="12 13">DSM 103526</strain>
    </source>
</reference>
<keyword evidence="6" id="KW-0479">Metal-binding</keyword>
<dbReference type="InterPro" id="IPR001155">
    <property type="entry name" value="OxRdtase_FMN_N"/>
</dbReference>
<name>A0A841KR38_9FIRM</name>
<dbReference type="GO" id="GO:0046872">
    <property type="term" value="F:metal ion binding"/>
    <property type="evidence" value="ECO:0007669"/>
    <property type="project" value="UniProtKB-KW"/>
</dbReference>
<comment type="caution">
    <text evidence="12">The sequence shown here is derived from an EMBL/GenBank/DDBJ whole genome shotgun (WGS) entry which is preliminary data.</text>
</comment>
<dbReference type="EMBL" id="JACHEN010000010">
    <property type="protein sequence ID" value="MBB6215873.1"/>
    <property type="molecule type" value="Genomic_DNA"/>
</dbReference>
<evidence type="ECO:0000313" key="13">
    <source>
        <dbReference type="Proteomes" id="UP000579281"/>
    </source>
</evidence>
<dbReference type="Gene3D" id="3.50.50.60">
    <property type="entry name" value="FAD/NAD(P)-binding domain"/>
    <property type="match status" value="1"/>
</dbReference>
<evidence type="ECO:0000256" key="3">
    <source>
        <dbReference type="ARBA" id="ARBA00011048"/>
    </source>
</evidence>
<evidence type="ECO:0000256" key="2">
    <source>
        <dbReference type="ARBA" id="ARBA00001966"/>
    </source>
</evidence>
<evidence type="ECO:0000256" key="5">
    <source>
        <dbReference type="ARBA" id="ARBA00022643"/>
    </source>
</evidence>
<dbReference type="Gene3D" id="3.40.50.720">
    <property type="entry name" value="NAD(P)-binding Rossmann-like Domain"/>
    <property type="match status" value="1"/>
</dbReference>
<feature type="domain" description="NADH:flavin oxidoreductase/NADH oxidase N-terminal" evidence="10">
    <location>
        <begin position="7"/>
        <end position="360"/>
    </location>
</feature>
<dbReference type="Pfam" id="PF07992">
    <property type="entry name" value="Pyr_redox_2"/>
    <property type="match status" value="1"/>
</dbReference>
<dbReference type="EC" id="1.3.1.31" evidence="12"/>
<evidence type="ECO:0000256" key="7">
    <source>
        <dbReference type="ARBA" id="ARBA00023002"/>
    </source>
</evidence>
<evidence type="ECO:0000259" key="11">
    <source>
        <dbReference type="Pfam" id="PF07992"/>
    </source>
</evidence>
<evidence type="ECO:0000256" key="8">
    <source>
        <dbReference type="ARBA" id="ARBA00023004"/>
    </source>
</evidence>
<evidence type="ECO:0000256" key="9">
    <source>
        <dbReference type="ARBA" id="ARBA00023014"/>
    </source>
</evidence>
<keyword evidence="8" id="KW-0408">Iron</keyword>